<dbReference type="EMBL" id="RXGB01000375">
    <property type="protein sequence ID" value="TMX03743.1"/>
    <property type="molecule type" value="Genomic_DNA"/>
</dbReference>
<gene>
    <name evidence="1" type="ORF">EJD97_014460</name>
</gene>
<proteinExistence type="predicted"/>
<evidence type="ECO:0000313" key="1">
    <source>
        <dbReference type="EMBL" id="TMX03743.1"/>
    </source>
</evidence>
<dbReference type="AlphaFoldDB" id="A0A6N2C7V1"/>
<comment type="caution">
    <text evidence="1">The sequence shown here is derived from an EMBL/GenBank/DDBJ whole genome shotgun (WGS) entry which is preliminary data.</text>
</comment>
<organism evidence="1">
    <name type="scientific">Solanum chilense</name>
    <name type="common">Tomato</name>
    <name type="synonym">Lycopersicon chilense</name>
    <dbReference type="NCBI Taxonomy" id="4083"/>
    <lineage>
        <taxon>Eukaryota</taxon>
        <taxon>Viridiplantae</taxon>
        <taxon>Streptophyta</taxon>
        <taxon>Embryophyta</taxon>
        <taxon>Tracheophyta</taxon>
        <taxon>Spermatophyta</taxon>
        <taxon>Magnoliopsida</taxon>
        <taxon>eudicotyledons</taxon>
        <taxon>Gunneridae</taxon>
        <taxon>Pentapetalae</taxon>
        <taxon>asterids</taxon>
        <taxon>lamiids</taxon>
        <taxon>Solanales</taxon>
        <taxon>Solanaceae</taxon>
        <taxon>Solanoideae</taxon>
        <taxon>Solaneae</taxon>
        <taxon>Solanum</taxon>
        <taxon>Solanum subgen. Lycopersicon</taxon>
    </lineage>
</organism>
<name>A0A6N2C7V1_SOLCI</name>
<reference evidence="1" key="1">
    <citation type="submission" date="2019-05" db="EMBL/GenBank/DDBJ databases">
        <title>The de novo reference genome and transcriptome assemblies of the wild tomato species Solanum chilense.</title>
        <authorList>
            <person name="Stam R."/>
            <person name="Nosenko T."/>
            <person name="Hoerger A.C."/>
            <person name="Stephan W."/>
            <person name="Seidel M.A."/>
            <person name="Kuhn J.M.M."/>
            <person name="Haberer G."/>
            <person name="Tellier A."/>
        </authorList>
    </citation>
    <scope>NUCLEOTIDE SEQUENCE</scope>
    <source>
        <tissue evidence="1">Mature leaves</tissue>
    </source>
</reference>
<protein>
    <submittedName>
        <fullName evidence="1">Uncharacterized protein</fullName>
    </submittedName>
</protein>
<accession>A0A6N2C7V1</accession>
<sequence>MLIPSPPMFSCHCIQSSIVLHSRLANGHLTNISCFLFLLAEYTQRLDISTPLNKPIFSEMFSLH</sequence>